<accession>A0A369WCH6</accession>
<keyword evidence="5" id="KW-0175">Coiled coil</keyword>
<dbReference type="AlphaFoldDB" id="A0A369WCH6"/>
<evidence type="ECO:0000313" key="8">
    <source>
        <dbReference type="EMBL" id="RDE19013.1"/>
    </source>
</evidence>
<evidence type="ECO:0000256" key="5">
    <source>
        <dbReference type="SAM" id="Coils"/>
    </source>
</evidence>
<dbReference type="Pfam" id="PF00015">
    <property type="entry name" value="MCPsignal"/>
    <property type="match status" value="1"/>
</dbReference>
<dbReference type="PROSITE" id="PS50111">
    <property type="entry name" value="CHEMOTAXIS_TRANSDUC_2"/>
    <property type="match status" value="1"/>
</dbReference>
<name>A0A369WCH6_9GAMM</name>
<dbReference type="FunFam" id="1.10.287.950:FF:000001">
    <property type="entry name" value="Methyl-accepting chemotaxis sensory transducer"/>
    <property type="match status" value="1"/>
</dbReference>
<dbReference type="InterPro" id="IPR004089">
    <property type="entry name" value="MCPsignal_dom"/>
</dbReference>
<dbReference type="CDD" id="cd11386">
    <property type="entry name" value="MCP_signal"/>
    <property type="match status" value="1"/>
</dbReference>
<evidence type="ECO:0000259" key="7">
    <source>
        <dbReference type="PROSITE" id="PS50111"/>
    </source>
</evidence>
<dbReference type="PRINTS" id="PR00260">
    <property type="entry name" value="CHEMTRNSDUCR"/>
</dbReference>
<comment type="similarity">
    <text evidence="3">Belongs to the methyl-accepting chemotaxis (MCP) protein family.</text>
</comment>
<keyword evidence="6" id="KW-0472">Membrane</keyword>
<protein>
    <submittedName>
        <fullName evidence="8">Methyl-accepting chemotaxis protein</fullName>
    </submittedName>
</protein>
<dbReference type="GO" id="GO:0006935">
    <property type="term" value="P:chemotaxis"/>
    <property type="evidence" value="ECO:0007669"/>
    <property type="project" value="InterPro"/>
</dbReference>
<gene>
    <name evidence="8" type="ORF">DV711_15540</name>
</gene>
<dbReference type="InterPro" id="IPR004090">
    <property type="entry name" value="Chemotax_Me-accpt_rcpt"/>
</dbReference>
<keyword evidence="9" id="KW-1185">Reference proteome</keyword>
<proteinExistence type="inferred from homology"/>
<dbReference type="SMART" id="SM00283">
    <property type="entry name" value="MA"/>
    <property type="match status" value="1"/>
</dbReference>
<sequence>MQLLRTLSLKSKILANSILLLLLLCLCVGYSLITMSSIGKELEGIAELDVPLTEKLTAVSEHQLQQAVHFERVLRYFEQAQAGTGSGDRIDKELSYIDKLGAKVKQELSEAEQLANLAVRQAHSAEELSEFKQVLASIGEISGGYAQFTSQMQRAIGLFKDNKPEQMLAVVDQMVQQEEALVHQLEELVHEIGQFTEHAAREALAHEQSALTTLISIAVGSILLGIILSLVIVRDIWREIGHEPRALNQIAQSIADGDLTMEAPDKANALGVYGALGTMLINLKTLIEGIQVGGEHVASSSQELAAVTEQTNQNLSSQHQSTDQVATAITEMSSAVEEVARNTTDAADAANEATNQVSQSSALVGQTVEGVQSLAQQLQDTMSVIGDLEQGATEISSILDVIKGIADQTNLLALNAAIEAARAGEQGRGFAVVADEVRSLAKSTQESAAEIENMIVRVQASANQSVGAMRQGTEQAEQVLVQSEQVTAALDQVQSAVGAISDMNTQIASAAEEQKAVAEDVSRNINEIATMAMENGEGSKQLTATSEELSQLAQQLQSQIRQFRLQAS</sequence>
<dbReference type="SUPFAM" id="SSF58104">
    <property type="entry name" value="Methyl-accepting chemotaxis protein (MCP) signaling domain"/>
    <property type="match status" value="1"/>
</dbReference>
<comment type="subcellular location">
    <subcellularLocation>
        <location evidence="1">Membrane</location>
    </subcellularLocation>
</comment>
<dbReference type="GO" id="GO:0016020">
    <property type="term" value="C:membrane"/>
    <property type="evidence" value="ECO:0007669"/>
    <property type="project" value="UniProtKB-SubCell"/>
</dbReference>
<keyword evidence="6" id="KW-1133">Transmembrane helix</keyword>
<organism evidence="8 9">
    <name type="scientific">Motiliproteus coralliicola</name>
    <dbReference type="NCBI Taxonomy" id="2283196"/>
    <lineage>
        <taxon>Bacteria</taxon>
        <taxon>Pseudomonadati</taxon>
        <taxon>Pseudomonadota</taxon>
        <taxon>Gammaproteobacteria</taxon>
        <taxon>Oceanospirillales</taxon>
        <taxon>Oceanospirillaceae</taxon>
        <taxon>Motiliproteus</taxon>
    </lineage>
</organism>
<feature type="coiled-coil region" evidence="5">
    <location>
        <begin position="97"/>
        <end position="128"/>
    </location>
</feature>
<evidence type="ECO:0000256" key="1">
    <source>
        <dbReference type="ARBA" id="ARBA00004370"/>
    </source>
</evidence>
<dbReference type="OrthoDB" id="5613951at2"/>
<keyword evidence="2 4" id="KW-0807">Transducer</keyword>
<dbReference type="EMBL" id="QQOH01000004">
    <property type="protein sequence ID" value="RDE19013.1"/>
    <property type="molecule type" value="Genomic_DNA"/>
</dbReference>
<comment type="caution">
    <text evidence="8">The sequence shown here is derived from an EMBL/GenBank/DDBJ whole genome shotgun (WGS) entry which is preliminary data.</text>
</comment>
<reference evidence="8 9" key="1">
    <citation type="submission" date="2018-07" db="EMBL/GenBank/DDBJ databases">
        <title>Motiliproteus coralliicola sp. nov., a bacterium isolated from Coral.</title>
        <authorList>
            <person name="Wang G."/>
        </authorList>
    </citation>
    <scope>NUCLEOTIDE SEQUENCE [LARGE SCALE GENOMIC DNA]</scope>
    <source>
        <strain evidence="8 9">C34</strain>
    </source>
</reference>
<feature type="transmembrane region" description="Helical" evidence="6">
    <location>
        <begin position="210"/>
        <end position="233"/>
    </location>
</feature>
<dbReference type="Proteomes" id="UP000253769">
    <property type="component" value="Unassembled WGS sequence"/>
</dbReference>
<evidence type="ECO:0000256" key="6">
    <source>
        <dbReference type="SAM" id="Phobius"/>
    </source>
</evidence>
<evidence type="ECO:0000256" key="2">
    <source>
        <dbReference type="ARBA" id="ARBA00023224"/>
    </source>
</evidence>
<dbReference type="Gene3D" id="1.10.287.950">
    <property type="entry name" value="Methyl-accepting chemotaxis protein"/>
    <property type="match status" value="1"/>
</dbReference>
<evidence type="ECO:0000256" key="4">
    <source>
        <dbReference type="PROSITE-ProRule" id="PRU00284"/>
    </source>
</evidence>
<dbReference type="PANTHER" id="PTHR32089:SF112">
    <property type="entry name" value="LYSOZYME-LIKE PROTEIN-RELATED"/>
    <property type="match status" value="1"/>
</dbReference>
<evidence type="ECO:0000256" key="3">
    <source>
        <dbReference type="ARBA" id="ARBA00029447"/>
    </source>
</evidence>
<feature type="domain" description="Methyl-accepting transducer" evidence="7">
    <location>
        <begin position="293"/>
        <end position="529"/>
    </location>
</feature>
<dbReference type="GO" id="GO:0004888">
    <property type="term" value="F:transmembrane signaling receptor activity"/>
    <property type="evidence" value="ECO:0007669"/>
    <property type="project" value="InterPro"/>
</dbReference>
<dbReference type="GO" id="GO:0007165">
    <property type="term" value="P:signal transduction"/>
    <property type="evidence" value="ECO:0007669"/>
    <property type="project" value="UniProtKB-KW"/>
</dbReference>
<dbReference type="PANTHER" id="PTHR32089">
    <property type="entry name" value="METHYL-ACCEPTING CHEMOTAXIS PROTEIN MCPB"/>
    <property type="match status" value="1"/>
</dbReference>
<evidence type="ECO:0000313" key="9">
    <source>
        <dbReference type="Proteomes" id="UP000253769"/>
    </source>
</evidence>
<feature type="coiled-coil region" evidence="5">
    <location>
        <begin position="539"/>
        <end position="566"/>
    </location>
</feature>
<keyword evidence="6" id="KW-0812">Transmembrane</keyword>